<sequence length="285" mass="28464">MTGDDSDTSRLRTGPWLPEPIVRRSPGTPEVQAGGAEPAPAPPPGVAVGDAGAAPTDPPGLIDHDRQATSVRRRLPWFLAALVALGVIVVTSLATCSSAPDAGRARNAEGDVVPAVAPPTAASSAGPSQSQSAAPKSSPSLSHSATRRAFQPIELEAEAASVELAGSAEAIAYAGASGGRIVRNLGRWGPGSKKTGSLTFSDVTVPEGGTYTMTLYVVHDDGDTSRTAVISVAGGGSVTVATAAGSACCTRTAVVITLKKGRNAVTVGNPDGQAPSIDRIAISAS</sequence>
<feature type="region of interest" description="Disordered" evidence="1">
    <location>
        <begin position="1"/>
        <end position="64"/>
    </location>
</feature>
<dbReference type="Proteomes" id="UP001595912">
    <property type="component" value="Unassembled WGS sequence"/>
</dbReference>
<proteinExistence type="predicted"/>
<organism evidence="3 4">
    <name type="scientific">Dactylosporangium cerinum</name>
    <dbReference type="NCBI Taxonomy" id="1434730"/>
    <lineage>
        <taxon>Bacteria</taxon>
        <taxon>Bacillati</taxon>
        <taxon>Actinomycetota</taxon>
        <taxon>Actinomycetes</taxon>
        <taxon>Micromonosporales</taxon>
        <taxon>Micromonosporaceae</taxon>
        <taxon>Dactylosporangium</taxon>
    </lineage>
</organism>
<feature type="compositionally biased region" description="Low complexity" evidence="1">
    <location>
        <begin position="116"/>
        <end position="144"/>
    </location>
</feature>
<comment type="caution">
    <text evidence="3">The sequence shown here is derived from an EMBL/GenBank/DDBJ whole genome shotgun (WGS) entry which is preliminary data.</text>
</comment>
<feature type="transmembrane region" description="Helical" evidence="2">
    <location>
        <begin position="75"/>
        <end position="94"/>
    </location>
</feature>
<reference evidence="4" key="1">
    <citation type="journal article" date="2019" name="Int. J. Syst. Evol. Microbiol.">
        <title>The Global Catalogue of Microorganisms (GCM) 10K type strain sequencing project: providing services to taxonomists for standard genome sequencing and annotation.</title>
        <authorList>
            <consortium name="The Broad Institute Genomics Platform"/>
            <consortium name="The Broad Institute Genome Sequencing Center for Infectious Disease"/>
            <person name="Wu L."/>
            <person name="Ma J."/>
        </authorList>
    </citation>
    <scope>NUCLEOTIDE SEQUENCE [LARGE SCALE GENOMIC DNA]</scope>
    <source>
        <strain evidence="4">CGMCC 4.7152</strain>
    </source>
</reference>
<accession>A0ABV9W227</accession>
<keyword evidence="2" id="KW-0812">Transmembrane</keyword>
<keyword evidence="4" id="KW-1185">Reference proteome</keyword>
<name>A0ABV9W227_9ACTN</name>
<protein>
    <recommendedName>
        <fullName evidence="5">CBM6 domain-containing protein</fullName>
    </recommendedName>
</protein>
<evidence type="ECO:0000256" key="2">
    <source>
        <dbReference type="SAM" id="Phobius"/>
    </source>
</evidence>
<keyword evidence="2" id="KW-0472">Membrane</keyword>
<dbReference type="InterPro" id="IPR008979">
    <property type="entry name" value="Galactose-bd-like_sf"/>
</dbReference>
<feature type="region of interest" description="Disordered" evidence="1">
    <location>
        <begin position="116"/>
        <end position="146"/>
    </location>
</feature>
<evidence type="ECO:0008006" key="5">
    <source>
        <dbReference type="Google" id="ProtNLM"/>
    </source>
</evidence>
<dbReference type="SUPFAM" id="SSF49785">
    <property type="entry name" value="Galactose-binding domain-like"/>
    <property type="match status" value="1"/>
</dbReference>
<evidence type="ECO:0000313" key="4">
    <source>
        <dbReference type="Proteomes" id="UP001595912"/>
    </source>
</evidence>
<evidence type="ECO:0000256" key="1">
    <source>
        <dbReference type="SAM" id="MobiDB-lite"/>
    </source>
</evidence>
<dbReference type="EMBL" id="JBHSIU010000037">
    <property type="protein sequence ID" value="MFC5001600.1"/>
    <property type="molecule type" value="Genomic_DNA"/>
</dbReference>
<evidence type="ECO:0000313" key="3">
    <source>
        <dbReference type="EMBL" id="MFC5001600.1"/>
    </source>
</evidence>
<keyword evidence="2" id="KW-1133">Transmembrane helix</keyword>
<dbReference type="Gene3D" id="2.60.120.260">
    <property type="entry name" value="Galactose-binding domain-like"/>
    <property type="match status" value="1"/>
</dbReference>
<dbReference type="RefSeq" id="WP_380118837.1">
    <property type="nucleotide sequence ID" value="NZ_JBHSIU010000037.1"/>
</dbReference>
<gene>
    <name evidence="3" type="ORF">ACFPIJ_27660</name>
</gene>
<dbReference type="CDD" id="cd04081">
    <property type="entry name" value="CBM35_galactosidase-like"/>
    <property type="match status" value="1"/>
</dbReference>
<feature type="compositionally biased region" description="Low complexity" evidence="1">
    <location>
        <begin position="46"/>
        <end position="55"/>
    </location>
</feature>